<evidence type="ECO:0000259" key="3">
    <source>
        <dbReference type="Pfam" id="PF25954"/>
    </source>
</evidence>
<feature type="chain" id="PRO_5045487497" evidence="2">
    <location>
        <begin position="29"/>
        <end position="320"/>
    </location>
</feature>
<proteinExistence type="predicted"/>
<keyword evidence="1" id="KW-0813">Transport</keyword>
<feature type="domain" description="CzcB-like barrel-sandwich hybrid" evidence="4">
    <location>
        <begin position="89"/>
        <end position="161"/>
    </location>
</feature>
<dbReference type="Gene3D" id="2.40.50.100">
    <property type="match status" value="1"/>
</dbReference>
<organism evidence="6 7">
    <name type="scientific">Gilvimarinus algae</name>
    <dbReference type="NCBI Taxonomy" id="3058037"/>
    <lineage>
        <taxon>Bacteria</taxon>
        <taxon>Pseudomonadati</taxon>
        <taxon>Pseudomonadota</taxon>
        <taxon>Gammaproteobacteria</taxon>
        <taxon>Cellvibrionales</taxon>
        <taxon>Cellvibrionaceae</taxon>
        <taxon>Gilvimarinus</taxon>
    </lineage>
</organism>
<dbReference type="InterPro" id="IPR058792">
    <property type="entry name" value="Beta-barrel_RND_2"/>
</dbReference>
<dbReference type="Pfam" id="PF25954">
    <property type="entry name" value="Beta-barrel_RND_2"/>
    <property type="match status" value="1"/>
</dbReference>
<feature type="domain" description="CzcB-like C-terminal circularly permuted SH3-like" evidence="5">
    <location>
        <begin position="246"/>
        <end position="306"/>
    </location>
</feature>
<comment type="caution">
    <text evidence="6">The sequence shown here is derived from an EMBL/GenBank/DDBJ whole genome shotgun (WGS) entry which is preliminary data.</text>
</comment>
<dbReference type="Pfam" id="PF25975">
    <property type="entry name" value="CzcB_C"/>
    <property type="match status" value="1"/>
</dbReference>
<keyword evidence="2" id="KW-0732">Signal</keyword>
<dbReference type="SUPFAM" id="SSF111369">
    <property type="entry name" value="HlyD-like secretion proteins"/>
    <property type="match status" value="1"/>
</dbReference>
<evidence type="ECO:0000313" key="6">
    <source>
        <dbReference type="EMBL" id="MDO3384041.1"/>
    </source>
</evidence>
<keyword evidence="7" id="KW-1185">Reference proteome</keyword>
<feature type="signal peptide" evidence="2">
    <location>
        <begin position="1"/>
        <end position="28"/>
    </location>
</feature>
<name>A0ABT8TN13_9GAMM</name>
<dbReference type="Proteomes" id="UP001168380">
    <property type="component" value="Unassembled WGS sequence"/>
</dbReference>
<accession>A0ABT8TN13</accession>
<dbReference type="Pfam" id="PF25973">
    <property type="entry name" value="BSH_CzcB"/>
    <property type="match status" value="1"/>
</dbReference>
<dbReference type="Gene3D" id="2.40.420.20">
    <property type="match status" value="1"/>
</dbReference>
<dbReference type="InterPro" id="IPR058647">
    <property type="entry name" value="BSH_CzcB-like"/>
</dbReference>
<gene>
    <name evidence="6" type="ORF">QWI16_17800</name>
</gene>
<reference evidence="6" key="1">
    <citation type="submission" date="2023-07" db="EMBL/GenBank/DDBJ databases">
        <title>Gilvimarinus algae sp. nov., isolated from the surface of Kelp.</title>
        <authorList>
            <person name="Sun Y.Y."/>
            <person name="Gong Y."/>
            <person name="Du Z.J."/>
        </authorList>
    </citation>
    <scope>NUCLEOTIDE SEQUENCE</scope>
    <source>
        <strain evidence="6">SDUM040014</strain>
    </source>
</reference>
<evidence type="ECO:0000256" key="1">
    <source>
        <dbReference type="ARBA" id="ARBA00022448"/>
    </source>
</evidence>
<feature type="domain" description="CusB-like beta-barrel" evidence="3">
    <location>
        <begin position="164"/>
        <end position="238"/>
    </location>
</feature>
<dbReference type="InterPro" id="IPR058649">
    <property type="entry name" value="CzcB_C"/>
</dbReference>
<dbReference type="PANTHER" id="PTHR30097">
    <property type="entry name" value="CATION EFFLUX SYSTEM PROTEIN CUSB"/>
    <property type="match status" value="1"/>
</dbReference>
<dbReference type="Gene3D" id="2.40.30.170">
    <property type="match status" value="1"/>
</dbReference>
<dbReference type="PANTHER" id="PTHR30097:SF4">
    <property type="entry name" value="SLR6042 PROTEIN"/>
    <property type="match status" value="1"/>
</dbReference>
<protein>
    <submittedName>
        <fullName evidence="6">Efflux RND transporter periplasmic adaptor subunit</fullName>
    </submittedName>
</protein>
<dbReference type="InterPro" id="IPR051909">
    <property type="entry name" value="MFP_Cation_Efflux"/>
</dbReference>
<evidence type="ECO:0000259" key="5">
    <source>
        <dbReference type="Pfam" id="PF25975"/>
    </source>
</evidence>
<evidence type="ECO:0000259" key="4">
    <source>
        <dbReference type="Pfam" id="PF25973"/>
    </source>
</evidence>
<dbReference type="RefSeq" id="WP_302715263.1">
    <property type="nucleotide sequence ID" value="NZ_JAULRT010000062.1"/>
</dbReference>
<evidence type="ECO:0000256" key="2">
    <source>
        <dbReference type="SAM" id="SignalP"/>
    </source>
</evidence>
<evidence type="ECO:0000313" key="7">
    <source>
        <dbReference type="Proteomes" id="UP001168380"/>
    </source>
</evidence>
<sequence>MFYKVQPGHWRGVFFCLSVFLWAPFALSSDEHGAHAHDDHDHDEHAAQGVRLTDDALQRFGVQLAEASPGRIRPVVKLPGQIHLNEEAVAHITPRFPAKVLEVLARTGDKVNAGQVLARAESSETLARFELKSLIRGQVIERHITLGEHLQPSDNAFVVADLSTLWLDIALYPQQWRAVQIGQTVSVQGVDGAETVEAHIGYIAPTINEQTRTGLARVFLDNREGRWKPGMFVEASLRLGDYPESVVVPLTAVIDLEGEPVVFVADKGQWRPQPVQLGRKDSRQVAIVQGLSAGQRYVSDGGFVLKAQLQKSEFESGHNH</sequence>
<dbReference type="EMBL" id="JAULRT010000062">
    <property type="protein sequence ID" value="MDO3384041.1"/>
    <property type="molecule type" value="Genomic_DNA"/>
</dbReference>